<dbReference type="OrthoDB" id="10224009at2759"/>
<feature type="region of interest" description="Disordered" evidence="1">
    <location>
        <begin position="122"/>
        <end position="185"/>
    </location>
</feature>
<organism evidence="2 3">
    <name type="scientific">Hyalella azteca</name>
    <name type="common">Amphipod</name>
    <dbReference type="NCBI Taxonomy" id="294128"/>
    <lineage>
        <taxon>Eukaryota</taxon>
        <taxon>Metazoa</taxon>
        <taxon>Ecdysozoa</taxon>
        <taxon>Arthropoda</taxon>
        <taxon>Crustacea</taxon>
        <taxon>Multicrustacea</taxon>
        <taxon>Malacostraca</taxon>
        <taxon>Eumalacostraca</taxon>
        <taxon>Peracarida</taxon>
        <taxon>Amphipoda</taxon>
        <taxon>Senticaudata</taxon>
        <taxon>Talitrida</taxon>
        <taxon>Talitroidea</taxon>
        <taxon>Hyalellidae</taxon>
        <taxon>Hyalella</taxon>
    </lineage>
</organism>
<dbReference type="AlphaFoldDB" id="A0A8B7NAH0"/>
<proteinExistence type="predicted"/>
<feature type="compositionally biased region" description="Polar residues" evidence="1">
    <location>
        <begin position="135"/>
        <end position="152"/>
    </location>
</feature>
<reference evidence="3" key="1">
    <citation type="submission" date="2025-08" db="UniProtKB">
        <authorList>
            <consortium name="RefSeq"/>
        </authorList>
    </citation>
    <scope>IDENTIFICATION</scope>
    <source>
        <tissue evidence="3">Whole organism</tissue>
    </source>
</reference>
<dbReference type="RefSeq" id="XP_018010566.1">
    <property type="nucleotide sequence ID" value="XM_018155077.2"/>
</dbReference>
<name>A0A8B7NAH0_HYAAZ</name>
<dbReference type="Proteomes" id="UP000694843">
    <property type="component" value="Unplaced"/>
</dbReference>
<gene>
    <name evidence="3" type="primary">LOC108667964</name>
</gene>
<evidence type="ECO:0000313" key="3">
    <source>
        <dbReference type="RefSeq" id="XP_018010566.1"/>
    </source>
</evidence>
<dbReference type="GeneID" id="108667964"/>
<dbReference type="KEGG" id="hazt:108667964"/>
<evidence type="ECO:0000256" key="1">
    <source>
        <dbReference type="SAM" id="MobiDB-lite"/>
    </source>
</evidence>
<feature type="region of interest" description="Disordered" evidence="1">
    <location>
        <begin position="30"/>
        <end position="50"/>
    </location>
</feature>
<sequence length="748" mass="83232">MERTNKRSIHQLEVEGKEPKAQVQEWKNLFKKQRQESASSVPSSSKRKSEISQRRTAAVCLLCIENGCRNYSLVDMYPTTIDRHQKRNHPNDTFDKGKHIRCRDHEDVKKLEIKIEKLTSSSKQKNKFNPHLKNDTSVSQLSTEILSSTSKPDFSKRKSSSQPNFVQRDSPSHKDFVKKYSDPQPDFLERTPVGQSDFVECSPVAQTDFVERTPVGQPDFLERTPVAQPDFEVCASTEHSPKECDSSSLLSASRGSSFQGNSAASSFTQIIQKSIDGFLSIQPQNEVPRMMQPTTSKWTLEQIGECLERLESMLMKHLQKKDQGGPTTAKDNLSSICVLNACNNLNDVLSTKLFTLHQHQNKHIIRCSACHDYATRDVLITKNSTSFKLPTSGLSVGCKLPEAKIEIYKNGDGQSWYNFKSRLVTHLNSGQDSFHWKATQGKEEGASSVPRSVSVTETLCRVALHVLKMKGAALHYESVIALLKACKVDVGDIGHSRNNFPEILRAATVVICQRNNQMLLQPLLSTGLPPHFYITADKSTVNRHTNQAILLIVNFNGKRIAVPVGAPPVYSVDVNSVDDTTQVQLIGGSAVELADSIINTILEKTGLPDHHLTRLTGATCDGQYVVSSGFAARLAERVGVSSKSAFAVPVTWDAGHWMNLVVTDVRSVKQQTFKGSAQLLNTFIKRCNVFNDELQHGKGYAMLRAISESNKSTAHAPKSYAQHSLSDETVQLQHNLQMVESVAMRKPY</sequence>
<accession>A0A8B7NAH0</accession>
<feature type="compositionally biased region" description="Basic and acidic residues" evidence="1">
    <location>
        <begin position="170"/>
        <end position="181"/>
    </location>
</feature>
<protein>
    <submittedName>
        <fullName evidence="3">Uncharacterized protein LOC108667964</fullName>
    </submittedName>
</protein>
<feature type="region of interest" description="Disordered" evidence="1">
    <location>
        <begin position="1"/>
        <end position="20"/>
    </location>
</feature>
<keyword evidence="2" id="KW-1185">Reference proteome</keyword>
<feature type="compositionally biased region" description="Polar residues" evidence="1">
    <location>
        <begin position="160"/>
        <end position="169"/>
    </location>
</feature>
<evidence type="ECO:0000313" key="2">
    <source>
        <dbReference type="Proteomes" id="UP000694843"/>
    </source>
</evidence>